<dbReference type="NCBIfam" id="NF033788">
    <property type="entry name" value="HTH_metalloreg"/>
    <property type="match status" value="1"/>
</dbReference>
<evidence type="ECO:0000259" key="4">
    <source>
        <dbReference type="PROSITE" id="PS50987"/>
    </source>
</evidence>
<dbReference type="PRINTS" id="PR00778">
    <property type="entry name" value="HTHARSR"/>
</dbReference>
<name>A0A1F2WQ94_9ACTN</name>
<comment type="caution">
    <text evidence="5">The sequence shown here is derived from an EMBL/GenBank/DDBJ whole genome shotgun (WGS) entry which is preliminary data.</text>
</comment>
<dbReference type="AlphaFoldDB" id="A0A1F2WQ94"/>
<evidence type="ECO:0000256" key="2">
    <source>
        <dbReference type="ARBA" id="ARBA00023125"/>
    </source>
</evidence>
<dbReference type="InterPro" id="IPR036390">
    <property type="entry name" value="WH_DNA-bd_sf"/>
</dbReference>
<dbReference type="PANTHER" id="PTHR33154">
    <property type="entry name" value="TRANSCRIPTIONAL REGULATOR, ARSR FAMILY"/>
    <property type="match status" value="1"/>
</dbReference>
<gene>
    <name evidence="5" type="ORF">A2Y75_00020</name>
</gene>
<keyword evidence="3" id="KW-0804">Transcription</keyword>
<dbReference type="SMART" id="SM00418">
    <property type="entry name" value="HTH_ARSR"/>
    <property type="match status" value="1"/>
</dbReference>
<dbReference type="InterPro" id="IPR051081">
    <property type="entry name" value="HTH_MetalResp_TranReg"/>
</dbReference>
<dbReference type="Gene3D" id="1.10.10.10">
    <property type="entry name" value="Winged helix-like DNA-binding domain superfamily/Winged helix DNA-binding domain"/>
    <property type="match status" value="1"/>
</dbReference>
<evidence type="ECO:0000256" key="1">
    <source>
        <dbReference type="ARBA" id="ARBA00023015"/>
    </source>
</evidence>
<evidence type="ECO:0000256" key="3">
    <source>
        <dbReference type="ARBA" id="ARBA00023163"/>
    </source>
</evidence>
<organism evidence="5 6">
    <name type="scientific">Candidatus Solincola sediminis</name>
    <dbReference type="NCBI Taxonomy" id="1797199"/>
    <lineage>
        <taxon>Bacteria</taxon>
        <taxon>Bacillati</taxon>
        <taxon>Actinomycetota</taxon>
        <taxon>Candidatus Geothermincolia</taxon>
        <taxon>Candidatus Geothermincolales</taxon>
        <taxon>Candidatus Geothermincolaceae</taxon>
        <taxon>Candidatus Solincola</taxon>
    </lineage>
</organism>
<evidence type="ECO:0000313" key="5">
    <source>
        <dbReference type="EMBL" id="OFW59047.1"/>
    </source>
</evidence>
<dbReference type="InterPro" id="IPR001845">
    <property type="entry name" value="HTH_ArsR_DNA-bd_dom"/>
</dbReference>
<dbReference type="PANTHER" id="PTHR33154:SF33">
    <property type="entry name" value="TRANSCRIPTIONAL REPRESSOR SDPR"/>
    <property type="match status" value="1"/>
</dbReference>
<dbReference type="PROSITE" id="PS50987">
    <property type="entry name" value="HTH_ARSR_2"/>
    <property type="match status" value="1"/>
</dbReference>
<dbReference type="Pfam" id="PF01022">
    <property type="entry name" value="HTH_5"/>
    <property type="match status" value="1"/>
</dbReference>
<dbReference type="STRING" id="1797197.A2Y75_00020"/>
<dbReference type="SUPFAM" id="SSF46785">
    <property type="entry name" value="Winged helix' DNA-binding domain"/>
    <property type="match status" value="1"/>
</dbReference>
<dbReference type="InterPro" id="IPR036388">
    <property type="entry name" value="WH-like_DNA-bd_sf"/>
</dbReference>
<keyword evidence="1" id="KW-0805">Transcription regulation</keyword>
<reference evidence="5 6" key="1">
    <citation type="journal article" date="2016" name="Nat. Commun.">
        <title>Thousands of microbial genomes shed light on interconnected biogeochemical processes in an aquifer system.</title>
        <authorList>
            <person name="Anantharaman K."/>
            <person name="Brown C.T."/>
            <person name="Hug L.A."/>
            <person name="Sharon I."/>
            <person name="Castelle C.J."/>
            <person name="Probst A.J."/>
            <person name="Thomas B.C."/>
            <person name="Singh A."/>
            <person name="Wilkins M.J."/>
            <person name="Karaoz U."/>
            <person name="Brodie E.L."/>
            <person name="Williams K.H."/>
            <person name="Hubbard S.S."/>
            <person name="Banfield J.F."/>
        </authorList>
    </citation>
    <scope>NUCLEOTIDE SEQUENCE [LARGE SCALE GENOMIC DNA]</scope>
</reference>
<dbReference type="CDD" id="cd00090">
    <property type="entry name" value="HTH_ARSR"/>
    <property type="match status" value="1"/>
</dbReference>
<feature type="domain" description="HTH arsR-type" evidence="4">
    <location>
        <begin position="7"/>
        <end position="101"/>
    </location>
</feature>
<protein>
    <recommendedName>
        <fullName evidence="4">HTH arsR-type domain-containing protein</fullName>
    </recommendedName>
</protein>
<dbReference type="InterPro" id="IPR011991">
    <property type="entry name" value="ArsR-like_HTH"/>
</dbReference>
<accession>A0A1F2WQ94</accession>
<sequence>MKKFKCVTDPGVAGLAESLKIISDPNRLRIICLLSKGERCVCEVERELDISQQLTSHHLNVLKDSGFLEMRKEGTSSFYSVNRDRLKWLDDVFMEYLDYRKVAGSEKARGKNQERHIL</sequence>
<proteinExistence type="predicted"/>
<keyword evidence="2" id="KW-0238">DNA-binding</keyword>
<dbReference type="Proteomes" id="UP000177876">
    <property type="component" value="Unassembled WGS sequence"/>
</dbReference>
<evidence type="ECO:0000313" key="6">
    <source>
        <dbReference type="Proteomes" id="UP000177876"/>
    </source>
</evidence>
<dbReference type="EMBL" id="MELK01000019">
    <property type="protein sequence ID" value="OFW59047.1"/>
    <property type="molecule type" value="Genomic_DNA"/>
</dbReference>
<dbReference type="GO" id="GO:0003677">
    <property type="term" value="F:DNA binding"/>
    <property type="evidence" value="ECO:0007669"/>
    <property type="project" value="UniProtKB-KW"/>
</dbReference>
<dbReference type="GO" id="GO:0003700">
    <property type="term" value="F:DNA-binding transcription factor activity"/>
    <property type="evidence" value="ECO:0007669"/>
    <property type="project" value="InterPro"/>
</dbReference>